<name>B4I128_DROSE</name>
<dbReference type="HOGENOM" id="CLU_103915_0_0_1"/>
<gene>
    <name evidence="1" type="primary">Dsec\GM12322</name>
    <name evidence="1" type="ORF">Dsec_GM12322</name>
</gene>
<protein>
    <submittedName>
        <fullName evidence="1">GM12322</fullName>
    </submittedName>
</protein>
<dbReference type="EMBL" id="CH480819">
    <property type="protein sequence ID" value="EDW53209.1"/>
    <property type="molecule type" value="Genomic_DNA"/>
</dbReference>
<organism evidence="2">
    <name type="scientific">Drosophila sechellia</name>
    <name type="common">Fruit fly</name>
    <dbReference type="NCBI Taxonomy" id="7238"/>
    <lineage>
        <taxon>Eukaryota</taxon>
        <taxon>Metazoa</taxon>
        <taxon>Ecdysozoa</taxon>
        <taxon>Arthropoda</taxon>
        <taxon>Hexapoda</taxon>
        <taxon>Insecta</taxon>
        <taxon>Pterygota</taxon>
        <taxon>Neoptera</taxon>
        <taxon>Endopterygota</taxon>
        <taxon>Diptera</taxon>
        <taxon>Brachycera</taxon>
        <taxon>Muscomorpha</taxon>
        <taxon>Ephydroidea</taxon>
        <taxon>Drosophilidae</taxon>
        <taxon>Drosophila</taxon>
        <taxon>Sophophora</taxon>
    </lineage>
</organism>
<dbReference type="OMA" id="NKFFRCM"/>
<dbReference type="Proteomes" id="UP000001292">
    <property type="component" value="Unassembled WGS sequence"/>
</dbReference>
<sequence>MDGENVDEMNPNPLSRKLKFSGICKLTDEELSHLYKLDELTDEELVSLGLERGSLIDDYRLLHEVSMMRKLENEAAKPPNPPEPPMLASLSEWELHEQLQHMDYIPKKVYKFELLNKLVKVMSIEKESGTIFSEEQLRLDLNYIELNSYLVAPQERLGLRLESFYNYLDNMFVSGDRNKALELVLHGIRRLNRRHNSQDNLQECLYF</sequence>
<evidence type="ECO:0000313" key="1">
    <source>
        <dbReference type="EMBL" id="EDW53209.1"/>
    </source>
</evidence>
<evidence type="ECO:0000313" key="2">
    <source>
        <dbReference type="Proteomes" id="UP000001292"/>
    </source>
</evidence>
<accession>B4I128</accession>
<dbReference type="KEGG" id="dse:6612542"/>
<reference evidence="1 2" key="1">
    <citation type="journal article" date="2007" name="Nature">
        <title>Evolution of genes and genomes on the Drosophila phylogeny.</title>
        <authorList>
            <consortium name="Drosophila 12 Genomes Consortium"/>
            <person name="Clark A.G."/>
            <person name="Eisen M.B."/>
            <person name="Smith D.R."/>
            <person name="Bergman C.M."/>
            <person name="Oliver B."/>
            <person name="Markow T.A."/>
            <person name="Kaufman T.C."/>
            <person name="Kellis M."/>
            <person name="Gelbart W."/>
            <person name="Iyer V.N."/>
            <person name="Pollard D.A."/>
            <person name="Sackton T.B."/>
            <person name="Larracuente A.M."/>
            <person name="Singh N.D."/>
            <person name="Abad J.P."/>
            <person name="Abt D.N."/>
            <person name="Adryan B."/>
            <person name="Aguade M."/>
            <person name="Akashi H."/>
            <person name="Anderson W.W."/>
            <person name="Aquadro C.F."/>
            <person name="Ardell D.H."/>
            <person name="Arguello R."/>
            <person name="Artieri C.G."/>
            <person name="Barbash D.A."/>
            <person name="Barker D."/>
            <person name="Barsanti P."/>
            <person name="Batterham P."/>
            <person name="Batzoglou S."/>
            <person name="Begun D."/>
            <person name="Bhutkar A."/>
            <person name="Blanco E."/>
            <person name="Bosak S.A."/>
            <person name="Bradley R.K."/>
            <person name="Brand A.D."/>
            <person name="Brent M.R."/>
            <person name="Brooks A.N."/>
            <person name="Brown R.H."/>
            <person name="Butlin R.K."/>
            <person name="Caggese C."/>
            <person name="Calvi B.R."/>
            <person name="Bernardo de Carvalho A."/>
            <person name="Caspi A."/>
            <person name="Castrezana S."/>
            <person name="Celniker S.E."/>
            <person name="Chang J.L."/>
            <person name="Chapple C."/>
            <person name="Chatterji S."/>
            <person name="Chinwalla A."/>
            <person name="Civetta A."/>
            <person name="Clifton S.W."/>
            <person name="Comeron J.M."/>
            <person name="Costello J.C."/>
            <person name="Coyne J.A."/>
            <person name="Daub J."/>
            <person name="David R.G."/>
            <person name="Delcher A.L."/>
            <person name="Delehaunty K."/>
            <person name="Do C.B."/>
            <person name="Ebling H."/>
            <person name="Edwards K."/>
            <person name="Eickbush T."/>
            <person name="Evans J.D."/>
            <person name="Filipski A."/>
            <person name="Findeiss S."/>
            <person name="Freyhult E."/>
            <person name="Fulton L."/>
            <person name="Fulton R."/>
            <person name="Garcia A.C."/>
            <person name="Gardiner A."/>
            <person name="Garfield D.A."/>
            <person name="Garvin B.E."/>
            <person name="Gibson G."/>
            <person name="Gilbert D."/>
            <person name="Gnerre S."/>
            <person name="Godfrey J."/>
            <person name="Good R."/>
            <person name="Gotea V."/>
            <person name="Gravely B."/>
            <person name="Greenberg A.J."/>
            <person name="Griffiths-Jones S."/>
            <person name="Gross S."/>
            <person name="Guigo R."/>
            <person name="Gustafson E.A."/>
            <person name="Haerty W."/>
            <person name="Hahn M.W."/>
            <person name="Halligan D.L."/>
            <person name="Halpern A.L."/>
            <person name="Halter G.M."/>
            <person name="Han M.V."/>
            <person name="Heger A."/>
            <person name="Hillier L."/>
            <person name="Hinrichs A.S."/>
            <person name="Holmes I."/>
            <person name="Hoskins R.A."/>
            <person name="Hubisz M.J."/>
            <person name="Hultmark D."/>
            <person name="Huntley M.A."/>
            <person name="Jaffe D.B."/>
            <person name="Jagadeeshan S."/>
            <person name="Jeck W.R."/>
            <person name="Johnson J."/>
            <person name="Jones C.D."/>
            <person name="Jordan W.C."/>
            <person name="Karpen G.H."/>
            <person name="Kataoka E."/>
            <person name="Keightley P.D."/>
            <person name="Kheradpour P."/>
            <person name="Kirkness E.F."/>
            <person name="Koerich L.B."/>
            <person name="Kristiansen K."/>
            <person name="Kudrna D."/>
            <person name="Kulathinal R.J."/>
            <person name="Kumar S."/>
            <person name="Kwok R."/>
            <person name="Lander E."/>
            <person name="Langley C.H."/>
            <person name="Lapoint R."/>
            <person name="Lazzaro B.P."/>
            <person name="Lee S.J."/>
            <person name="Levesque L."/>
            <person name="Li R."/>
            <person name="Lin C.F."/>
            <person name="Lin M.F."/>
            <person name="Lindblad-Toh K."/>
            <person name="Llopart A."/>
            <person name="Long M."/>
            <person name="Low L."/>
            <person name="Lozovsky E."/>
            <person name="Lu J."/>
            <person name="Luo M."/>
            <person name="Machado C.A."/>
            <person name="Makalowski W."/>
            <person name="Marzo M."/>
            <person name="Matsuda M."/>
            <person name="Matzkin L."/>
            <person name="McAllister B."/>
            <person name="McBride C.S."/>
            <person name="McKernan B."/>
            <person name="McKernan K."/>
            <person name="Mendez-Lago M."/>
            <person name="Minx P."/>
            <person name="Mollenhauer M.U."/>
            <person name="Montooth K."/>
            <person name="Mount S.M."/>
            <person name="Mu X."/>
            <person name="Myers E."/>
            <person name="Negre B."/>
            <person name="Newfeld S."/>
            <person name="Nielsen R."/>
            <person name="Noor M.A."/>
            <person name="O'Grady P."/>
            <person name="Pachter L."/>
            <person name="Papaceit M."/>
            <person name="Parisi M.J."/>
            <person name="Parisi M."/>
            <person name="Parts L."/>
            <person name="Pedersen J.S."/>
            <person name="Pesole G."/>
            <person name="Phillippy A.M."/>
            <person name="Ponting C.P."/>
            <person name="Pop M."/>
            <person name="Porcelli D."/>
            <person name="Powell J.R."/>
            <person name="Prohaska S."/>
            <person name="Pruitt K."/>
            <person name="Puig M."/>
            <person name="Quesneville H."/>
            <person name="Ram K.R."/>
            <person name="Rand D."/>
            <person name="Rasmussen M.D."/>
            <person name="Reed L.K."/>
            <person name="Reenan R."/>
            <person name="Reily A."/>
            <person name="Remington K.A."/>
            <person name="Rieger T.T."/>
            <person name="Ritchie M.G."/>
            <person name="Robin C."/>
            <person name="Rogers Y.H."/>
            <person name="Rohde C."/>
            <person name="Rozas J."/>
            <person name="Rubenfield M.J."/>
            <person name="Ruiz A."/>
            <person name="Russo S."/>
            <person name="Salzberg S.L."/>
            <person name="Sanchez-Gracia A."/>
            <person name="Saranga D.J."/>
            <person name="Sato H."/>
            <person name="Schaeffer S.W."/>
            <person name="Schatz M.C."/>
            <person name="Schlenke T."/>
            <person name="Schwartz R."/>
            <person name="Segarra C."/>
            <person name="Singh R.S."/>
            <person name="Sirot L."/>
            <person name="Sirota M."/>
            <person name="Sisneros N.B."/>
            <person name="Smith C.D."/>
            <person name="Smith T.F."/>
            <person name="Spieth J."/>
            <person name="Stage D.E."/>
            <person name="Stark A."/>
            <person name="Stephan W."/>
            <person name="Strausberg R.L."/>
            <person name="Strempel S."/>
            <person name="Sturgill D."/>
            <person name="Sutton G."/>
            <person name="Sutton G.G."/>
            <person name="Tao W."/>
            <person name="Teichmann S."/>
            <person name="Tobari Y.N."/>
            <person name="Tomimura Y."/>
            <person name="Tsolas J.M."/>
            <person name="Valente V.L."/>
            <person name="Venter E."/>
            <person name="Venter J.C."/>
            <person name="Vicario S."/>
            <person name="Vieira F.G."/>
            <person name="Vilella A.J."/>
            <person name="Villasante A."/>
            <person name="Walenz B."/>
            <person name="Wang J."/>
            <person name="Wasserman M."/>
            <person name="Watts T."/>
            <person name="Wilson D."/>
            <person name="Wilson R.K."/>
            <person name="Wing R.A."/>
            <person name="Wolfner M.F."/>
            <person name="Wong A."/>
            <person name="Wong G.K."/>
            <person name="Wu C.I."/>
            <person name="Wu G."/>
            <person name="Yamamoto D."/>
            <person name="Yang H.P."/>
            <person name="Yang S.P."/>
            <person name="Yorke J.A."/>
            <person name="Yoshida K."/>
            <person name="Zdobnov E."/>
            <person name="Zhang P."/>
            <person name="Zhang Y."/>
            <person name="Zimin A.V."/>
            <person name="Baldwin J."/>
            <person name="Abdouelleil A."/>
            <person name="Abdulkadir J."/>
            <person name="Abebe A."/>
            <person name="Abera B."/>
            <person name="Abreu J."/>
            <person name="Acer S.C."/>
            <person name="Aftuck L."/>
            <person name="Alexander A."/>
            <person name="An P."/>
            <person name="Anderson E."/>
            <person name="Anderson S."/>
            <person name="Arachi H."/>
            <person name="Azer M."/>
            <person name="Bachantsang P."/>
            <person name="Barry A."/>
            <person name="Bayul T."/>
            <person name="Berlin A."/>
            <person name="Bessette D."/>
            <person name="Bloom T."/>
            <person name="Blye J."/>
            <person name="Boguslavskiy L."/>
            <person name="Bonnet C."/>
            <person name="Boukhgalter B."/>
            <person name="Bourzgui I."/>
            <person name="Brown A."/>
            <person name="Cahill P."/>
            <person name="Channer S."/>
            <person name="Cheshatsang Y."/>
            <person name="Chuda L."/>
            <person name="Citroen M."/>
            <person name="Collymore A."/>
            <person name="Cooke P."/>
            <person name="Costello M."/>
            <person name="D'Aco K."/>
            <person name="Daza R."/>
            <person name="De Haan G."/>
            <person name="DeGray S."/>
            <person name="DeMaso C."/>
            <person name="Dhargay N."/>
            <person name="Dooley K."/>
            <person name="Dooley E."/>
            <person name="Doricent M."/>
            <person name="Dorje P."/>
            <person name="Dorjee K."/>
            <person name="Dupes A."/>
            <person name="Elong R."/>
            <person name="Falk J."/>
            <person name="Farina A."/>
            <person name="Faro S."/>
            <person name="Ferguson D."/>
            <person name="Fisher S."/>
            <person name="Foley C.D."/>
            <person name="Franke A."/>
            <person name="Friedrich D."/>
            <person name="Gadbois L."/>
            <person name="Gearin G."/>
            <person name="Gearin C.R."/>
            <person name="Giannoukos G."/>
            <person name="Goode T."/>
            <person name="Graham J."/>
            <person name="Grandbois E."/>
            <person name="Grewal S."/>
            <person name="Gyaltsen K."/>
            <person name="Hafez N."/>
            <person name="Hagos B."/>
            <person name="Hall J."/>
            <person name="Henson C."/>
            <person name="Hollinger A."/>
            <person name="Honan T."/>
            <person name="Huard M.D."/>
            <person name="Hughes L."/>
            <person name="Hurhula B."/>
            <person name="Husby M.E."/>
            <person name="Kamat A."/>
            <person name="Kanga B."/>
            <person name="Kashin S."/>
            <person name="Khazanovich D."/>
            <person name="Kisner P."/>
            <person name="Lance K."/>
            <person name="Lara M."/>
            <person name="Lee W."/>
            <person name="Lennon N."/>
            <person name="Letendre F."/>
            <person name="LeVine R."/>
            <person name="Lipovsky A."/>
            <person name="Liu X."/>
            <person name="Liu J."/>
            <person name="Liu S."/>
            <person name="Lokyitsang T."/>
            <person name="Lokyitsang Y."/>
            <person name="Lubonja R."/>
            <person name="Lui A."/>
            <person name="MacDonald P."/>
            <person name="Magnisalis V."/>
            <person name="Maru K."/>
            <person name="Matthews C."/>
            <person name="McCusker W."/>
            <person name="McDonough S."/>
            <person name="Mehta T."/>
            <person name="Meldrim J."/>
            <person name="Meneus L."/>
            <person name="Mihai O."/>
            <person name="Mihalev A."/>
            <person name="Mihova T."/>
            <person name="Mittelman R."/>
            <person name="Mlenga V."/>
            <person name="Montmayeur A."/>
            <person name="Mulrain L."/>
            <person name="Navidi A."/>
            <person name="Naylor J."/>
            <person name="Negash T."/>
            <person name="Nguyen T."/>
            <person name="Nguyen N."/>
            <person name="Nicol R."/>
            <person name="Norbu C."/>
            <person name="Norbu N."/>
            <person name="Novod N."/>
            <person name="O'Neill B."/>
            <person name="Osman S."/>
            <person name="Markiewicz E."/>
            <person name="Oyono O.L."/>
            <person name="Patti C."/>
            <person name="Phunkhang P."/>
            <person name="Pierre F."/>
            <person name="Priest M."/>
            <person name="Raghuraman S."/>
            <person name="Rege F."/>
            <person name="Reyes R."/>
            <person name="Rise C."/>
            <person name="Rogov P."/>
            <person name="Ross K."/>
            <person name="Ryan E."/>
            <person name="Settipalli S."/>
            <person name="Shea T."/>
            <person name="Sherpa N."/>
            <person name="Shi L."/>
            <person name="Shih D."/>
            <person name="Sparrow T."/>
            <person name="Spaulding J."/>
            <person name="Stalker J."/>
            <person name="Stange-Thomann N."/>
            <person name="Stavropoulos S."/>
            <person name="Stone C."/>
            <person name="Strader C."/>
            <person name="Tesfaye S."/>
            <person name="Thomson T."/>
            <person name="Thoulutsang Y."/>
            <person name="Thoulutsang D."/>
            <person name="Topham K."/>
            <person name="Topping I."/>
            <person name="Tsamla T."/>
            <person name="Vassiliev H."/>
            <person name="Vo A."/>
            <person name="Wangchuk T."/>
            <person name="Wangdi T."/>
            <person name="Weiand M."/>
            <person name="Wilkinson J."/>
            <person name="Wilson A."/>
            <person name="Yadav S."/>
            <person name="Young G."/>
            <person name="Yu Q."/>
            <person name="Zembek L."/>
            <person name="Zhong D."/>
            <person name="Zimmer A."/>
            <person name="Zwirko Z."/>
            <person name="Jaffe D.B."/>
            <person name="Alvarez P."/>
            <person name="Brockman W."/>
            <person name="Butler J."/>
            <person name="Chin C."/>
            <person name="Gnerre S."/>
            <person name="Grabherr M."/>
            <person name="Kleber M."/>
            <person name="Mauceli E."/>
            <person name="MacCallum I."/>
        </authorList>
    </citation>
    <scope>NUCLEOTIDE SEQUENCE [LARGE SCALE GENOMIC DNA]</scope>
    <source>
        <strain evidence="2">Rob3c / Tucson 14021-0248.25</strain>
    </source>
</reference>
<keyword evidence="2" id="KW-1185">Reference proteome</keyword>
<dbReference type="PhylomeDB" id="B4I128"/>
<proteinExistence type="predicted"/>
<dbReference type="AlphaFoldDB" id="B4I128"/>